<dbReference type="RefSeq" id="WP_092844307.1">
    <property type="nucleotide sequence ID" value="NZ_FMAH01000003.1"/>
</dbReference>
<dbReference type="Proteomes" id="UP000199435">
    <property type="component" value="Unassembled WGS sequence"/>
</dbReference>
<sequence length="245" mass="27903">MTRVLENLKSRVEARRAKDAEAYLAPRLKELEALAPVLRARGLEIDVCDISDCTVIRFIDRYEGRESPVTVSFPTRTVARSKEARWTRAEMDICKATPIYFGDNDWLCLEHADDSVRIELGDLSLRAIIDCLAEKIVETPIPENVPQQCRTENVEFAKAYKIIKEVTSTKFGAHIAAQRDANGVESFAFRDREKRQYRMEFGKTAKLYVDDMAVGEAPARSTWEIGALIAKHYGLEYSPSLKRRI</sequence>
<keyword evidence="2" id="KW-1185">Reference proteome</keyword>
<name>A0A1C3UDE1_9HYPH</name>
<evidence type="ECO:0000313" key="1">
    <source>
        <dbReference type="EMBL" id="SCB13435.1"/>
    </source>
</evidence>
<evidence type="ECO:0000313" key="2">
    <source>
        <dbReference type="Proteomes" id="UP000199435"/>
    </source>
</evidence>
<proteinExistence type="predicted"/>
<accession>A0A1C3UDE1</accession>
<dbReference type="AlphaFoldDB" id="A0A1C3UDE1"/>
<reference evidence="2" key="1">
    <citation type="submission" date="2016-08" db="EMBL/GenBank/DDBJ databases">
        <authorList>
            <person name="Varghese N."/>
            <person name="Submissions Spin"/>
        </authorList>
    </citation>
    <scope>NUCLEOTIDE SEQUENCE [LARGE SCALE GENOMIC DNA]</scope>
    <source>
        <strain evidence="2">HAMBI 2971</strain>
    </source>
</reference>
<organism evidence="1 2">
    <name type="scientific">Rhizobium miluonense</name>
    <dbReference type="NCBI Taxonomy" id="411945"/>
    <lineage>
        <taxon>Bacteria</taxon>
        <taxon>Pseudomonadati</taxon>
        <taxon>Pseudomonadota</taxon>
        <taxon>Alphaproteobacteria</taxon>
        <taxon>Hyphomicrobiales</taxon>
        <taxon>Rhizobiaceae</taxon>
        <taxon>Rhizobium/Agrobacterium group</taxon>
        <taxon>Rhizobium</taxon>
    </lineage>
</organism>
<protein>
    <submittedName>
        <fullName evidence="1">Uncharacterized protein</fullName>
    </submittedName>
</protein>
<dbReference type="EMBL" id="FMAH01000003">
    <property type="protein sequence ID" value="SCB13435.1"/>
    <property type="molecule type" value="Genomic_DNA"/>
</dbReference>
<gene>
    <name evidence="1" type="ORF">GA0061102_100324</name>
</gene>